<keyword evidence="3" id="KW-1185">Reference proteome</keyword>
<dbReference type="Pfam" id="PF06527">
    <property type="entry name" value="TniQ"/>
    <property type="match status" value="1"/>
</dbReference>
<evidence type="ECO:0000313" key="3">
    <source>
        <dbReference type="Proteomes" id="UP001138681"/>
    </source>
</evidence>
<name>A0A9X1F3G2_9SPHN</name>
<dbReference type="AlphaFoldDB" id="A0A9X1F3G2"/>
<evidence type="ECO:0000259" key="1">
    <source>
        <dbReference type="Pfam" id="PF06527"/>
    </source>
</evidence>
<protein>
    <submittedName>
        <fullName evidence="2">TniQ family protein</fullName>
    </submittedName>
</protein>
<comment type="caution">
    <text evidence="2">The sequence shown here is derived from an EMBL/GenBank/DDBJ whole genome shotgun (WGS) entry which is preliminary data.</text>
</comment>
<gene>
    <name evidence="2" type="ORF">KCG46_07175</name>
</gene>
<feature type="domain" description="TniQ" evidence="1">
    <location>
        <begin position="21"/>
        <end position="139"/>
    </location>
</feature>
<organism evidence="2 3">
    <name type="scientific">Erythrobacter crassostreae</name>
    <dbReference type="NCBI Taxonomy" id="2828328"/>
    <lineage>
        <taxon>Bacteria</taxon>
        <taxon>Pseudomonadati</taxon>
        <taxon>Pseudomonadota</taxon>
        <taxon>Alphaproteobacteria</taxon>
        <taxon>Sphingomonadales</taxon>
        <taxon>Erythrobacteraceae</taxon>
        <taxon>Erythrobacter/Porphyrobacter group</taxon>
        <taxon>Erythrobacter</taxon>
    </lineage>
</organism>
<proteinExistence type="predicted"/>
<reference evidence="2" key="1">
    <citation type="submission" date="2021-04" db="EMBL/GenBank/DDBJ databases">
        <authorList>
            <person name="Pira H."/>
            <person name="Risdian C."/>
            <person name="Wink J."/>
        </authorList>
    </citation>
    <scope>NUCLEOTIDE SEQUENCE</scope>
    <source>
        <strain evidence="2">WH158</strain>
    </source>
</reference>
<dbReference type="EMBL" id="JAGSPC010000001">
    <property type="protein sequence ID" value="MBV7259352.1"/>
    <property type="molecule type" value="Genomic_DNA"/>
</dbReference>
<dbReference type="InterPro" id="IPR009492">
    <property type="entry name" value="TniQ"/>
</dbReference>
<dbReference type="Proteomes" id="UP001138681">
    <property type="component" value="Unassembled WGS sequence"/>
</dbReference>
<sequence length="736" mass="81858">MSQGQTHIGTNILPMPIWPAETYPHEPIQGWIHRAAERNYAYSTDSFIDSLGLSGRDWDYDELLNVMQRLPIDCYKEIEHYTPKRSGEGYDICGHKVPLRFICKSERRVCPICLEERRYVRAWFDFVPVASCPHHDVALIGGLPGDPLDWHHTEIGWTRSGRKIRAAHATTQIASKLDHFIVKSLTGDLVCLPDHLDGLSLEAILVASVCVGKFHRGGEKHSATHESLRSLCQLGFDPLCGGSEVMIDTLRRVDWLQPGYDRASFKSRCNGAPNMLASIKDKALRELASDAFARARVKNGLVTPSGRLSKYDGEDDHLNIKGAARRLGLTPHTMRVLLRKLAIVPKHRKNLRGLRLNEGQLASVQKYIQSAYDSEEAAKRLGCTSEDIESLAARKLLLPAFRMVGRNRYTNMELDAFVNSITSPSLSDTSLDGKYIAHFAEQVGISLAEASSRILRDKSLVVVDHSSGPDLFKGLKVADAPKKHLHARLRPKAQVRDAITYAEAAARLGTKHEGIKSLIKASLIKTIKDPRHKERVCPASLELFESRYVKAAAYSPALGCHPTSALKILRTMGVLPINDWKSAGTRFVDRDEVMRITGLPSPETAVSAEWFTIKDELEEHLAARDIPATTRITSEPAIEVKATTGRWSFIVRSDQDRKLFSLTSSFTSKLQPARLRKVEKASIEPGKIWPGASVNSADGRGFLLVDEALGSETDGATEFNLVDHVITRACQLHRFL</sequence>
<accession>A0A9X1F3G2</accession>
<evidence type="ECO:0000313" key="2">
    <source>
        <dbReference type="EMBL" id="MBV7259352.1"/>
    </source>
</evidence>